<dbReference type="KEGG" id="cmah:C1I91_22385"/>
<name>A0A3R5VAX8_9CLOT</name>
<dbReference type="EMBL" id="CP025746">
    <property type="protein sequence ID" value="QAA34157.1"/>
    <property type="molecule type" value="Genomic_DNA"/>
</dbReference>
<sequence length="104" mass="12158">MDIKYDEYELLELFCNEPISIAEKEAGEFIYSFEDGKGFKLVMLMDVYRNECNLTLTFKELIGFTCKINEVESINKINDDMVIKDKSKNILKVKFKEQVGIELL</sequence>
<keyword evidence="2" id="KW-1185">Reference proteome</keyword>
<dbReference type="RefSeq" id="WP_128214878.1">
    <property type="nucleotide sequence ID" value="NZ_CP025746.1"/>
</dbReference>
<protein>
    <submittedName>
        <fullName evidence="1">Uncharacterized protein</fullName>
    </submittedName>
</protein>
<dbReference type="AlphaFoldDB" id="A0A3R5VAX8"/>
<evidence type="ECO:0000313" key="1">
    <source>
        <dbReference type="EMBL" id="QAA34157.1"/>
    </source>
</evidence>
<evidence type="ECO:0000313" key="2">
    <source>
        <dbReference type="Proteomes" id="UP000286268"/>
    </source>
</evidence>
<reference evidence="1 2" key="1">
    <citation type="submission" date="2018-01" db="EMBL/GenBank/DDBJ databases">
        <title>Genome Sequencing and Assembly of Anaerobacter polyendosporus strain CT4.</title>
        <authorList>
            <person name="Tachaapaikoon C."/>
            <person name="Sutheeworapong S."/>
            <person name="Jenjaroenpun P."/>
            <person name="Wongsurawat T."/>
            <person name="Nookeaw I."/>
            <person name="Cheawchanlertfa P."/>
            <person name="Kosugi A."/>
            <person name="Cheevadhanarak S."/>
            <person name="Ratanakhanokchai K."/>
        </authorList>
    </citation>
    <scope>NUCLEOTIDE SEQUENCE [LARGE SCALE GENOMIC DNA]</scope>
    <source>
        <strain evidence="1 2">CT4</strain>
    </source>
</reference>
<dbReference type="OrthoDB" id="2339832at2"/>
<dbReference type="Proteomes" id="UP000286268">
    <property type="component" value="Chromosome"/>
</dbReference>
<gene>
    <name evidence="1" type="ORF">C1I91_22385</name>
</gene>
<proteinExistence type="predicted"/>
<accession>A0A3R5VAX8</accession>
<organism evidence="1 2">
    <name type="scientific">Clostridium manihotivorum</name>
    <dbReference type="NCBI Taxonomy" id="2320868"/>
    <lineage>
        <taxon>Bacteria</taxon>
        <taxon>Bacillati</taxon>
        <taxon>Bacillota</taxon>
        <taxon>Clostridia</taxon>
        <taxon>Eubacteriales</taxon>
        <taxon>Clostridiaceae</taxon>
        <taxon>Clostridium</taxon>
    </lineage>
</organism>